<dbReference type="EMBL" id="BART01033616">
    <property type="protein sequence ID" value="GAH09267.1"/>
    <property type="molecule type" value="Genomic_DNA"/>
</dbReference>
<name>X1CNA9_9ZZZZ</name>
<reference evidence="1" key="1">
    <citation type="journal article" date="2014" name="Front. Microbiol.">
        <title>High frequency of phylogenetically diverse reductive dehalogenase-homologous genes in deep subseafloor sedimentary metagenomes.</title>
        <authorList>
            <person name="Kawai M."/>
            <person name="Futagami T."/>
            <person name="Toyoda A."/>
            <person name="Takaki Y."/>
            <person name="Nishi S."/>
            <person name="Hori S."/>
            <person name="Arai W."/>
            <person name="Tsubouchi T."/>
            <person name="Morono Y."/>
            <person name="Uchiyama I."/>
            <person name="Ito T."/>
            <person name="Fujiyama A."/>
            <person name="Inagaki F."/>
            <person name="Takami H."/>
        </authorList>
    </citation>
    <scope>NUCLEOTIDE SEQUENCE</scope>
    <source>
        <strain evidence="1">Expedition CK06-06</strain>
    </source>
</reference>
<dbReference type="PANTHER" id="PTHR35866">
    <property type="entry name" value="PUTATIVE-RELATED"/>
    <property type="match status" value="1"/>
</dbReference>
<feature type="non-terminal residue" evidence="1">
    <location>
        <position position="144"/>
    </location>
</feature>
<protein>
    <recommendedName>
        <fullName evidence="2">YkgJ family cysteine cluster protein</fullName>
    </recommendedName>
</protein>
<evidence type="ECO:0000313" key="1">
    <source>
        <dbReference type="EMBL" id="GAH09267.1"/>
    </source>
</evidence>
<dbReference type="InterPro" id="IPR005358">
    <property type="entry name" value="Puta_zinc/iron-chelating_dom"/>
</dbReference>
<comment type="caution">
    <text evidence="1">The sequence shown here is derived from an EMBL/GenBank/DDBJ whole genome shotgun (WGS) entry which is preliminary data.</text>
</comment>
<evidence type="ECO:0008006" key="2">
    <source>
        <dbReference type="Google" id="ProtNLM"/>
    </source>
</evidence>
<proteinExistence type="predicted"/>
<sequence length="144" mass="16587">MGINDKLRFECIHCSNCCTDLNTLVNTTYIDVLRIKNGLDLTIDEVIEILGFYVFDQAPSSNEIGRMVVPPIQTEQGMAFIGLKKNQTGQCFFYDSVNERCSIYAFRPGFCRTFPFTFTIVKDKNKGRSEINIFYTEKSIQYCR</sequence>
<gene>
    <name evidence="1" type="ORF">S01H4_57700</name>
</gene>
<dbReference type="PANTHER" id="PTHR35866:SF1">
    <property type="entry name" value="YKGJ FAMILY CYSTEINE CLUSTER PROTEIN"/>
    <property type="match status" value="1"/>
</dbReference>
<organism evidence="1">
    <name type="scientific">marine sediment metagenome</name>
    <dbReference type="NCBI Taxonomy" id="412755"/>
    <lineage>
        <taxon>unclassified sequences</taxon>
        <taxon>metagenomes</taxon>
        <taxon>ecological metagenomes</taxon>
    </lineage>
</organism>
<dbReference type="AlphaFoldDB" id="X1CNA9"/>
<accession>X1CNA9</accession>
<dbReference type="Pfam" id="PF03692">
    <property type="entry name" value="CxxCxxCC"/>
    <property type="match status" value="1"/>
</dbReference>